<gene>
    <name evidence="1" type="ORF">CH379_012440</name>
</gene>
<proteinExistence type="predicted"/>
<name>A0AAE4U0Q1_9LEPT</name>
<protein>
    <submittedName>
        <fullName evidence="1">Uncharacterized protein</fullName>
    </submittedName>
</protein>
<evidence type="ECO:0000313" key="1">
    <source>
        <dbReference type="EMBL" id="MDV6236436.1"/>
    </source>
</evidence>
<comment type="caution">
    <text evidence="1">The sequence shown here is derived from an EMBL/GenBank/DDBJ whole genome shotgun (WGS) entry which is preliminary data.</text>
</comment>
<accession>A0AAE4U0Q1</accession>
<dbReference type="AlphaFoldDB" id="A0AAE4U0Q1"/>
<sequence>MKKRNPVIGVPGFGTPLPGLAGVPMILGVPGGSNNGAIAQGASPSPLGRKPLQFVTRVSMADNVMGVPATRAGLSASVKLLEYLILSRRFF</sequence>
<reference evidence="1 2" key="1">
    <citation type="journal article" date="2018" name="Microb. Genom.">
        <title>Deciphering the unexplored Leptospira diversity from soils uncovers genomic evolution to virulence.</title>
        <authorList>
            <person name="Thibeaux R."/>
            <person name="Iraola G."/>
            <person name="Ferres I."/>
            <person name="Bierque E."/>
            <person name="Girault D."/>
            <person name="Soupe-Gilbert M.E."/>
            <person name="Picardeau M."/>
            <person name="Goarant C."/>
        </authorList>
    </citation>
    <scope>NUCLEOTIDE SEQUENCE [LARGE SCALE GENOMIC DNA]</scope>
    <source>
        <strain evidence="1 2">ATI7-C-A5</strain>
    </source>
</reference>
<dbReference type="EMBL" id="NPEF02000013">
    <property type="protein sequence ID" value="MDV6236436.1"/>
    <property type="molecule type" value="Genomic_DNA"/>
</dbReference>
<dbReference type="RefSeq" id="WP_243399565.1">
    <property type="nucleotide sequence ID" value="NZ_NPEF02000013.1"/>
</dbReference>
<keyword evidence="2" id="KW-1185">Reference proteome</keyword>
<evidence type="ECO:0000313" key="2">
    <source>
        <dbReference type="Proteomes" id="UP000232122"/>
    </source>
</evidence>
<organism evidence="1 2">
    <name type="scientific">Leptospira ellisii</name>
    <dbReference type="NCBI Taxonomy" id="2023197"/>
    <lineage>
        <taxon>Bacteria</taxon>
        <taxon>Pseudomonadati</taxon>
        <taxon>Spirochaetota</taxon>
        <taxon>Spirochaetia</taxon>
        <taxon>Leptospirales</taxon>
        <taxon>Leptospiraceae</taxon>
        <taxon>Leptospira</taxon>
    </lineage>
</organism>
<dbReference type="Proteomes" id="UP000232122">
    <property type="component" value="Unassembled WGS sequence"/>
</dbReference>